<comment type="caution">
    <text evidence="5">The sequence shown here is derived from an EMBL/GenBank/DDBJ whole genome shotgun (WGS) entry which is preliminary data.</text>
</comment>
<evidence type="ECO:0000256" key="1">
    <source>
        <dbReference type="ARBA" id="ARBA00011947"/>
    </source>
</evidence>
<dbReference type="SUPFAM" id="SSF55831">
    <property type="entry name" value="Thymidylate synthase/dCMP hydroxymethylase"/>
    <property type="match status" value="1"/>
</dbReference>
<dbReference type="PRINTS" id="PR00108">
    <property type="entry name" value="THYMDSNTHASE"/>
</dbReference>
<dbReference type="PATRIC" id="fig|1619001.3.peg.544"/>
<evidence type="ECO:0000256" key="2">
    <source>
        <dbReference type="ARBA" id="ARBA00022603"/>
    </source>
</evidence>
<dbReference type="GO" id="GO:0004799">
    <property type="term" value="F:thymidylate synthase activity"/>
    <property type="evidence" value="ECO:0007669"/>
    <property type="project" value="UniProtKB-EC"/>
</dbReference>
<reference evidence="5 6" key="1">
    <citation type="journal article" date="2015" name="Nature">
        <title>rRNA introns, odd ribosomes, and small enigmatic genomes across a large radiation of phyla.</title>
        <authorList>
            <person name="Brown C.T."/>
            <person name="Hug L.A."/>
            <person name="Thomas B.C."/>
            <person name="Sharon I."/>
            <person name="Castelle C.J."/>
            <person name="Singh A."/>
            <person name="Wilkins M.J."/>
            <person name="Williams K.H."/>
            <person name="Banfield J.F."/>
        </authorList>
    </citation>
    <scope>NUCLEOTIDE SEQUENCE [LARGE SCALE GENOMIC DNA]</scope>
</reference>
<dbReference type="EMBL" id="LCMG01000011">
    <property type="protein sequence ID" value="KKU33177.1"/>
    <property type="molecule type" value="Genomic_DNA"/>
</dbReference>
<gene>
    <name evidence="5" type="ORF">UX45_C0011G0013</name>
</gene>
<sequence length="277" mass="31565">MTLFDQTYCEALRRIYHEGEDVFSQRTNIHTKAIPGLTYELHPAKGFPLLTLRKIPVKLFCAEVVWMITGSKHLGFLRQFTKVWDDFAEEDGTTETAYGYRWRQHFGRDQLLDLIEHLREEPSSRQGVVVMWDPASDGLRAPKKKNVPCPFTWVANIIGNKLNLHLIIRSNDFMLGNPHDTAGFALLQAMIAQELGVEVGQLTISISHAHIYSNHFEQVEELLSRINHQHAEIFCRLPEQSFKRSLAGDVSLVEELALMFASQYQPAAPVKKLAIAV</sequence>
<dbReference type="PANTHER" id="PTHR11548:SF1">
    <property type="entry name" value="THYMIDYLATE SYNTHASE 1"/>
    <property type="match status" value="1"/>
</dbReference>
<dbReference type="Gene3D" id="3.30.572.10">
    <property type="entry name" value="Thymidylate synthase/dCMP hydroxymethylase domain"/>
    <property type="match status" value="1"/>
</dbReference>
<evidence type="ECO:0000313" key="5">
    <source>
        <dbReference type="EMBL" id="KKU33177.1"/>
    </source>
</evidence>
<keyword evidence="2" id="KW-0489">Methyltransferase</keyword>
<dbReference type="InterPro" id="IPR045097">
    <property type="entry name" value="Thymidate_synth/dCMP_Mease"/>
</dbReference>
<dbReference type="GO" id="GO:0005829">
    <property type="term" value="C:cytosol"/>
    <property type="evidence" value="ECO:0007669"/>
    <property type="project" value="TreeGrafter"/>
</dbReference>
<dbReference type="Pfam" id="PF00303">
    <property type="entry name" value="Thymidylat_synt"/>
    <property type="match status" value="1"/>
</dbReference>
<dbReference type="InterPro" id="IPR000398">
    <property type="entry name" value="Thymidylate_synthase"/>
</dbReference>
<evidence type="ECO:0000259" key="4">
    <source>
        <dbReference type="Pfam" id="PF00303"/>
    </source>
</evidence>
<dbReference type="GO" id="GO:0006231">
    <property type="term" value="P:dTMP biosynthetic process"/>
    <property type="evidence" value="ECO:0007669"/>
    <property type="project" value="InterPro"/>
</dbReference>
<organism evidence="5 6">
    <name type="scientific">Candidatus Uhrbacteria bacterium GW2011_GWF2_46_218</name>
    <dbReference type="NCBI Taxonomy" id="1619001"/>
    <lineage>
        <taxon>Bacteria</taxon>
        <taxon>Candidatus Uhriibacteriota</taxon>
    </lineage>
</organism>
<feature type="domain" description="Thymidylate synthase/dCMP hydroxymethylase" evidence="4">
    <location>
        <begin position="6"/>
        <end position="252"/>
    </location>
</feature>
<dbReference type="GO" id="GO:0032259">
    <property type="term" value="P:methylation"/>
    <property type="evidence" value="ECO:0007669"/>
    <property type="project" value="UniProtKB-KW"/>
</dbReference>
<accession>A0A0G1PKH8</accession>
<protein>
    <recommendedName>
        <fullName evidence="1">thymidylate synthase</fullName>
        <ecNumber evidence="1">2.1.1.45</ecNumber>
    </recommendedName>
</protein>
<evidence type="ECO:0000256" key="3">
    <source>
        <dbReference type="ARBA" id="ARBA00022679"/>
    </source>
</evidence>
<dbReference type="Proteomes" id="UP000034705">
    <property type="component" value="Unassembled WGS sequence"/>
</dbReference>
<dbReference type="InterPro" id="IPR036926">
    <property type="entry name" value="Thymidate_synth/dCMP_Mease_sf"/>
</dbReference>
<proteinExistence type="predicted"/>
<dbReference type="InterPro" id="IPR023451">
    <property type="entry name" value="Thymidate_synth/dCMP_Mease_dom"/>
</dbReference>
<dbReference type="AlphaFoldDB" id="A0A0G1PKH8"/>
<evidence type="ECO:0000313" key="6">
    <source>
        <dbReference type="Proteomes" id="UP000034705"/>
    </source>
</evidence>
<dbReference type="EC" id="2.1.1.45" evidence="1"/>
<dbReference type="CDD" id="cd00351">
    <property type="entry name" value="TS_Pyrimidine_HMase"/>
    <property type="match status" value="1"/>
</dbReference>
<keyword evidence="3" id="KW-0808">Transferase</keyword>
<dbReference type="PANTHER" id="PTHR11548">
    <property type="entry name" value="THYMIDYLATE SYNTHASE 1"/>
    <property type="match status" value="1"/>
</dbReference>
<name>A0A0G1PKH8_9BACT</name>